<evidence type="ECO:0000313" key="1">
    <source>
        <dbReference type="EMBL" id="KAF5769860.1"/>
    </source>
</evidence>
<dbReference type="Proteomes" id="UP000215914">
    <property type="component" value="Unassembled WGS sequence"/>
</dbReference>
<reference evidence="1" key="2">
    <citation type="submission" date="2020-06" db="EMBL/GenBank/DDBJ databases">
        <title>Helianthus annuus Genome sequencing and assembly Release 2.</title>
        <authorList>
            <person name="Gouzy J."/>
            <person name="Langlade N."/>
            <person name="Munos S."/>
        </authorList>
    </citation>
    <scope>NUCLEOTIDE SEQUENCE</scope>
    <source>
        <tissue evidence="1">Leaves</tissue>
    </source>
</reference>
<keyword evidence="2" id="KW-1185">Reference proteome</keyword>
<dbReference type="AlphaFoldDB" id="A0A9K3E9T7"/>
<sequence length="45" mass="5084">MCSAGLCIYNQLKLIHNLSSPPLHNTWKRNGKFGIKSETNGRRQA</sequence>
<protein>
    <submittedName>
        <fullName evidence="1">Uncharacterized protein</fullName>
    </submittedName>
</protein>
<organism evidence="1 2">
    <name type="scientific">Helianthus annuus</name>
    <name type="common">Common sunflower</name>
    <dbReference type="NCBI Taxonomy" id="4232"/>
    <lineage>
        <taxon>Eukaryota</taxon>
        <taxon>Viridiplantae</taxon>
        <taxon>Streptophyta</taxon>
        <taxon>Embryophyta</taxon>
        <taxon>Tracheophyta</taxon>
        <taxon>Spermatophyta</taxon>
        <taxon>Magnoliopsida</taxon>
        <taxon>eudicotyledons</taxon>
        <taxon>Gunneridae</taxon>
        <taxon>Pentapetalae</taxon>
        <taxon>asterids</taxon>
        <taxon>campanulids</taxon>
        <taxon>Asterales</taxon>
        <taxon>Asteraceae</taxon>
        <taxon>Asteroideae</taxon>
        <taxon>Heliantheae alliance</taxon>
        <taxon>Heliantheae</taxon>
        <taxon>Helianthus</taxon>
    </lineage>
</organism>
<proteinExistence type="predicted"/>
<name>A0A9K3E9T7_HELAN</name>
<gene>
    <name evidence="1" type="ORF">HanXRQr2_Chr14g0653081</name>
</gene>
<comment type="caution">
    <text evidence="1">The sequence shown here is derived from an EMBL/GenBank/DDBJ whole genome shotgun (WGS) entry which is preliminary data.</text>
</comment>
<evidence type="ECO:0000313" key="2">
    <source>
        <dbReference type="Proteomes" id="UP000215914"/>
    </source>
</evidence>
<reference evidence="1" key="1">
    <citation type="journal article" date="2017" name="Nature">
        <title>The sunflower genome provides insights into oil metabolism, flowering and Asterid evolution.</title>
        <authorList>
            <person name="Badouin H."/>
            <person name="Gouzy J."/>
            <person name="Grassa C.J."/>
            <person name="Murat F."/>
            <person name="Staton S.E."/>
            <person name="Cottret L."/>
            <person name="Lelandais-Briere C."/>
            <person name="Owens G.L."/>
            <person name="Carrere S."/>
            <person name="Mayjonade B."/>
            <person name="Legrand L."/>
            <person name="Gill N."/>
            <person name="Kane N.C."/>
            <person name="Bowers J.E."/>
            <person name="Hubner S."/>
            <person name="Bellec A."/>
            <person name="Berard A."/>
            <person name="Berges H."/>
            <person name="Blanchet N."/>
            <person name="Boniface M.C."/>
            <person name="Brunel D."/>
            <person name="Catrice O."/>
            <person name="Chaidir N."/>
            <person name="Claudel C."/>
            <person name="Donnadieu C."/>
            <person name="Faraut T."/>
            <person name="Fievet G."/>
            <person name="Helmstetter N."/>
            <person name="King M."/>
            <person name="Knapp S.J."/>
            <person name="Lai Z."/>
            <person name="Le Paslier M.C."/>
            <person name="Lippi Y."/>
            <person name="Lorenzon L."/>
            <person name="Mandel J.R."/>
            <person name="Marage G."/>
            <person name="Marchand G."/>
            <person name="Marquand E."/>
            <person name="Bret-Mestries E."/>
            <person name="Morien E."/>
            <person name="Nambeesan S."/>
            <person name="Nguyen T."/>
            <person name="Pegot-Espagnet P."/>
            <person name="Pouilly N."/>
            <person name="Raftis F."/>
            <person name="Sallet E."/>
            <person name="Schiex T."/>
            <person name="Thomas J."/>
            <person name="Vandecasteele C."/>
            <person name="Vares D."/>
            <person name="Vear F."/>
            <person name="Vautrin S."/>
            <person name="Crespi M."/>
            <person name="Mangin B."/>
            <person name="Burke J.M."/>
            <person name="Salse J."/>
            <person name="Munos S."/>
            <person name="Vincourt P."/>
            <person name="Rieseberg L.H."/>
            <person name="Langlade N.B."/>
        </authorList>
    </citation>
    <scope>NUCLEOTIDE SEQUENCE</scope>
    <source>
        <tissue evidence="1">Leaves</tissue>
    </source>
</reference>
<accession>A0A9K3E9T7</accession>
<dbReference type="Gramene" id="mRNA:HanXRQr2_Chr14g0653081">
    <property type="protein sequence ID" value="mRNA:HanXRQr2_Chr14g0653081"/>
    <property type="gene ID" value="HanXRQr2_Chr14g0653081"/>
</dbReference>
<dbReference type="EMBL" id="MNCJ02000329">
    <property type="protein sequence ID" value="KAF5769860.1"/>
    <property type="molecule type" value="Genomic_DNA"/>
</dbReference>